<accession>A0A0A9Z969</accession>
<organism evidence="1">
    <name type="scientific">Lygus hesperus</name>
    <name type="common">Western plant bug</name>
    <dbReference type="NCBI Taxonomy" id="30085"/>
    <lineage>
        <taxon>Eukaryota</taxon>
        <taxon>Metazoa</taxon>
        <taxon>Ecdysozoa</taxon>
        <taxon>Arthropoda</taxon>
        <taxon>Hexapoda</taxon>
        <taxon>Insecta</taxon>
        <taxon>Pterygota</taxon>
        <taxon>Neoptera</taxon>
        <taxon>Paraneoptera</taxon>
        <taxon>Hemiptera</taxon>
        <taxon>Heteroptera</taxon>
        <taxon>Panheteroptera</taxon>
        <taxon>Cimicomorpha</taxon>
        <taxon>Miridae</taxon>
        <taxon>Mirini</taxon>
        <taxon>Lygus</taxon>
    </lineage>
</organism>
<dbReference type="AlphaFoldDB" id="A0A0A9Z969"/>
<reference evidence="1" key="2">
    <citation type="submission" date="2014-07" db="EMBL/GenBank/DDBJ databases">
        <authorList>
            <person name="Hull J."/>
        </authorList>
    </citation>
    <scope>NUCLEOTIDE SEQUENCE</scope>
</reference>
<dbReference type="GO" id="GO:0016874">
    <property type="term" value="F:ligase activity"/>
    <property type="evidence" value="ECO:0007669"/>
    <property type="project" value="UniProtKB-KW"/>
</dbReference>
<keyword evidence="1" id="KW-0436">Ligase</keyword>
<protein>
    <submittedName>
        <fullName evidence="1">Glycine--tRNA ligase beta subunit</fullName>
    </submittedName>
</protein>
<dbReference type="EMBL" id="GBHO01002635">
    <property type="protein sequence ID" value="JAG40969.1"/>
    <property type="molecule type" value="Transcribed_RNA"/>
</dbReference>
<sequence length="166" mass="19599">MDEYVGKIMSTAQRLREIKFDIPDEWVATLLLTGLPDSYQPMIMALENSSTTLTADSVKVRLLQDLCLTNRQPNNESAFMSKAKFKKKPSQVKCNSCHNIGHYCTKPSQYFFQFFVYNYFPLRLTTQITLYIIQFRRALNFLKFHYSNLFFDFILTEIRGFKKDRN</sequence>
<evidence type="ECO:0000313" key="1">
    <source>
        <dbReference type="EMBL" id="JAG40969.1"/>
    </source>
</evidence>
<gene>
    <name evidence="1" type="primary">glyS_2</name>
    <name evidence="1" type="ORF">CM83_28453</name>
</gene>
<dbReference type="Pfam" id="PF14223">
    <property type="entry name" value="Retrotran_gag_2"/>
    <property type="match status" value="1"/>
</dbReference>
<name>A0A0A9Z969_LYGHE</name>
<reference evidence="1" key="1">
    <citation type="journal article" date="2014" name="PLoS ONE">
        <title>Transcriptome-Based Identification of ABC Transporters in the Western Tarnished Plant Bug Lygus hesperus.</title>
        <authorList>
            <person name="Hull J.J."/>
            <person name="Chaney K."/>
            <person name="Geib S.M."/>
            <person name="Fabrick J.A."/>
            <person name="Brent C.S."/>
            <person name="Walsh D."/>
            <person name="Lavine L.C."/>
        </authorList>
    </citation>
    <scope>NUCLEOTIDE SEQUENCE</scope>
</reference>
<proteinExistence type="predicted"/>